<evidence type="ECO:0000256" key="5">
    <source>
        <dbReference type="ARBA" id="ARBA00048679"/>
    </source>
</evidence>
<feature type="domain" description="Bulb-type lectin" evidence="6">
    <location>
        <begin position="16"/>
        <end position="74"/>
    </location>
</feature>
<dbReference type="PANTHER" id="PTHR32444">
    <property type="entry name" value="BULB-TYPE LECTIN DOMAIN-CONTAINING PROTEIN"/>
    <property type="match status" value="1"/>
</dbReference>
<evidence type="ECO:0000313" key="8">
    <source>
        <dbReference type="Proteomes" id="UP000604825"/>
    </source>
</evidence>
<organism evidence="7 8">
    <name type="scientific">Miscanthus lutarioriparius</name>
    <dbReference type="NCBI Taxonomy" id="422564"/>
    <lineage>
        <taxon>Eukaryota</taxon>
        <taxon>Viridiplantae</taxon>
        <taxon>Streptophyta</taxon>
        <taxon>Embryophyta</taxon>
        <taxon>Tracheophyta</taxon>
        <taxon>Spermatophyta</taxon>
        <taxon>Magnoliopsida</taxon>
        <taxon>Liliopsida</taxon>
        <taxon>Poales</taxon>
        <taxon>Poaceae</taxon>
        <taxon>PACMAD clade</taxon>
        <taxon>Panicoideae</taxon>
        <taxon>Andropogonodae</taxon>
        <taxon>Andropogoneae</taxon>
        <taxon>Saccharinae</taxon>
        <taxon>Miscanthus</taxon>
    </lineage>
</organism>
<dbReference type="Gene3D" id="3.40.50.2000">
    <property type="entry name" value="Glycogen Phosphorylase B"/>
    <property type="match status" value="1"/>
</dbReference>
<name>A0A811NIJ4_9POAL</name>
<comment type="catalytic activity">
    <reaction evidence="4">
        <text>L-threonyl-[protein] + ATP = O-phospho-L-threonyl-[protein] + ADP + H(+)</text>
        <dbReference type="Rhea" id="RHEA:46608"/>
        <dbReference type="Rhea" id="RHEA-COMP:11060"/>
        <dbReference type="Rhea" id="RHEA-COMP:11605"/>
        <dbReference type="ChEBI" id="CHEBI:15378"/>
        <dbReference type="ChEBI" id="CHEBI:30013"/>
        <dbReference type="ChEBI" id="CHEBI:30616"/>
        <dbReference type="ChEBI" id="CHEBI:61977"/>
        <dbReference type="ChEBI" id="CHEBI:456216"/>
        <dbReference type="EC" id="2.7.11.1"/>
    </reaction>
</comment>
<dbReference type="GO" id="GO:0004674">
    <property type="term" value="F:protein serine/threonine kinase activity"/>
    <property type="evidence" value="ECO:0007669"/>
    <property type="project" value="UniProtKB-EC"/>
</dbReference>
<protein>
    <recommendedName>
        <fullName evidence="2">non-specific serine/threonine protein kinase</fullName>
        <ecNumber evidence="2">2.7.11.1</ecNumber>
    </recommendedName>
</protein>
<evidence type="ECO:0000256" key="2">
    <source>
        <dbReference type="ARBA" id="ARBA00012513"/>
    </source>
</evidence>
<dbReference type="Proteomes" id="UP000604825">
    <property type="component" value="Unassembled WGS sequence"/>
</dbReference>
<evidence type="ECO:0000256" key="1">
    <source>
        <dbReference type="ARBA" id="ARBA00004479"/>
    </source>
</evidence>
<evidence type="ECO:0000313" key="7">
    <source>
        <dbReference type="EMBL" id="CAD6228475.1"/>
    </source>
</evidence>
<dbReference type="AlphaFoldDB" id="A0A811NIJ4"/>
<accession>A0A811NIJ4</accession>
<dbReference type="Pfam" id="PF01453">
    <property type="entry name" value="B_lectin"/>
    <property type="match status" value="1"/>
</dbReference>
<comment type="catalytic activity">
    <reaction evidence="5">
        <text>L-seryl-[protein] + ATP = O-phospho-L-seryl-[protein] + ADP + H(+)</text>
        <dbReference type="Rhea" id="RHEA:17989"/>
        <dbReference type="Rhea" id="RHEA-COMP:9863"/>
        <dbReference type="Rhea" id="RHEA-COMP:11604"/>
        <dbReference type="ChEBI" id="CHEBI:15378"/>
        <dbReference type="ChEBI" id="CHEBI:29999"/>
        <dbReference type="ChEBI" id="CHEBI:30616"/>
        <dbReference type="ChEBI" id="CHEBI:83421"/>
        <dbReference type="ChEBI" id="CHEBI:456216"/>
        <dbReference type="EC" id="2.7.11.1"/>
    </reaction>
</comment>
<evidence type="ECO:0000256" key="3">
    <source>
        <dbReference type="ARBA" id="ARBA00023170"/>
    </source>
</evidence>
<dbReference type="InterPro" id="IPR001480">
    <property type="entry name" value="Bulb-type_lectin_dom"/>
</dbReference>
<sequence>MKDTDHDQQQPPPPTASRANAIARLLANGNLVLRVPGAGVVWQSFDHPTNMLLPGMKLGVDFRTGLDRHMSSWRATGDPSPGEYTFRLGHARGFEITFVNNEFNHRRLLHSRGPAALDRVPRFRFDALGRGNHAGRNDPDDMYLCSAHAISGSVGLILDPDPRRRGRYLVAQLYPRDSRAPAFRSAARRLRDAEGHLPNPPRDVAQRRRIPPGEGQLRYALHDLHDIAIAAPVKCSTDCLGANISLLALTHAVEAVPTSSPTSMAALQKVYFDPAGIFTNSPTTCPGYLASAQLFEDCSWKISTVVLLLSTRVQQTRHIDGKLLDWELSVHVPFFVGCARPGSCVGCIDTGGANSMGCCGCLWKDAWPGSLRRWMAKSLLLHEKTVVEVTHVAMKPWPPPANLHNSIASEPIETGPVNSFVLLRAPVLRLLAVVQVPTTVSGFRTSSSLNFWPIIYSYLVTYIKQWDRDRAAQLGPIMNNCLGSAATSESLILEYSFPPKDQMGRIYLIIDRRTGLLLGVDKWGLIDRLAGARTTMHTIWVKSFGRCLHNYSKLTSTLQAEDCSRQHGS</sequence>
<dbReference type="SUPFAM" id="SSF51110">
    <property type="entry name" value="alpha-D-mannose-specific plant lectins"/>
    <property type="match status" value="1"/>
</dbReference>
<dbReference type="GO" id="GO:0016020">
    <property type="term" value="C:membrane"/>
    <property type="evidence" value="ECO:0007669"/>
    <property type="project" value="UniProtKB-SubCell"/>
</dbReference>
<dbReference type="OrthoDB" id="5835829at2759"/>
<dbReference type="GO" id="GO:0051707">
    <property type="term" value="P:response to other organism"/>
    <property type="evidence" value="ECO:0007669"/>
    <property type="project" value="UniProtKB-ARBA"/>
</dbReference>
<evidence type="ECO:0000259" key="6">
    <source>
        <dbReference type="Pfam" id="PF01453"/>
    </source>
</evidence>
<dbReference type="EC" id="2.7.11.1" evidence="2"/>
<dbReference type="PANTHER" id="PTHR32444:SF183">
    <property type="entry name" value="APPLE DOMAIN-CONTAINING PROTEIN"/>
    <property type="match status" value="1"/>
</dbReference>
<keyword evidence="8" id="KW-1185">Reference proteome</keyword>
<evidence type="ECO:0000256" key="4">
    <source>
        <dbReference type="ARBA" id="ARBA00047899"/>
    </source>
</evidence>
<proteinExistence type="predicted"/>
<dbReference type="EMBL" id="CAJGYO010000005">
    <property type="protein sequence ID" value="CAD6228475.1"/>
    <property type="molecule type" value="Genomic_DNA"/>
</dbReference>
<reference evidence="7" key="1">
    <citation type="submission" date="2020-10" db="EMBL/GenBank/DDBJ databases">
        <authorList>
            <person name="Han B."/>
            <person name="Lu T."/>
            <person name="Zhao Q."/>
            <person name="Huang X."/>
            <person name="Zhao Y."/>
        </authorList>
    </citation>
    <scope>NUCLEOTIDE SEQUENCE</scope>
</reference>
<dbReference type="InterPro" id="IPR036426">
    <property type="entry name" value="Bulb-type_lectin_dom_sf"/>
</dbReference>
<comment type="subcellular location">
    <subcellularLocation>
        <location evidence="1">Membrane</location>
        <topology evidence="1">Single-pass type I membrane protein</topology>
    </subcellularLocation>
</comment>
<comment type="caution">
    <text evidence="7">The sequence shown here is derived from an EMBL/GenBank/DDBJ whole genome shotgun (WGS) entry which is preliminary data.</text>
</comment>
<keyword evidence="3" id="KW-0675">Receptor</keyword>
<gene>
    <name evidence="7" type="ORF">NCGR_LOCUS19257</name>
</gene>